<keyword evidence="6" id="KW-0349">Heme</keyword>
<evidence type="ECO:0000256" key="9">
    <source>
        <dbReference type="ARBA" id="ARBA00022737"/>
    </source>
</evidence>
<dbReference type="InterPro" id="IPR009056">
    <property type="entry name" value="Cyt_c-like_dom"/>
</dbReference>
<name>A0A6J6BJR7_9ZZZZ</name>
<comment type="catalytic activity">
    <reaction evidence="14">
        <text>a quinol + 2 Fe(III)-[cytochrome c](out) = a quinone + 2 Fe(II)-[cytochrome c](out) + 2 H(+)(out)</text>
        <dbReference type="Rhea" id="RHEA:11484"/>
        <dbReference type="Rhea" id="RHEA-COMP:10350"/>
        <dbReference type="Rhea" id="RHEA-COMP:14399"/>
        <dbReference type="ChEBI" id="CHEBI:15378"/>
        <dbReference type="ChEBI" id="CHEBI:24646"/>
        <dbReference type="ChEBI" id="CHEBI:29033"/>
        <dbReference type="ChEBI" id="CHEBI:29034"/>
        <dbReference type="ChEBI" id="CHEBI:132124"/>
        <dbReference type="EC" id="7.1.1.8"/>
    </reaction>
</comment>
<gene>
    <name evidence="17" type="ORF">UFOPK1446_00308</name>
    <name evidence="18" type="ORF">UFOPK1939_00011</name>
    <name evidence="19" type="ORF">UFOPK3024_00052</name>
</gene>
<dbReference type="PIRSF" id="PIRSF000007">
    <property type="entry name" value="Ubiq_cycred_cyc"/>
    <property type="match status" value="1"/>
</dbReference>
<dbReference type="GO" id="GO:0005886">
    <property type="term" value="C:plasma membrane"/>
    <property type="evidence" value="ECO:0007669"/>
    <property type="project" value="UniProtKB-SubCell"/>
</dbReference>
<evidence type="ECO:0000256" key="15">
    <source>
        <dbReference type="SAM" id="Phobius"/>
    </source>
</evidence>
<dbReference type="InterPro" id="IPR036909">
    <property type="entry name" value="Cyt_c-like_dom_sf"/>
</dbReference>
<evidence type="ECO:0000256" key="14">
    <source>
        <dbReference type="ARBA" id="ARBA00029351"/>
    </source>
</evidence>
<keyword evidence="4" id="KW-0813">Transport</keyword>
<protein>
    <recommendedName>
        <fullName evidence="3">Cytochrome bc1 complex cytochrome c subunit</fullName>
        <ecNumber evidence="2">7.1.1.8</ecNumber>
    </recommendedName>
</protein>
<dbReference type="GO" id="GO:0020037">
    <property type="term" value="F:heme binding"/>
    <property type="evidence" value="ECO:0007669"/>
    <property type="project" value="InterPro"/>
</dbReference>
<evidence type="ECO:0000256" key="3">
    <source>
        <dbReference type="ARBA" id="ARBA00017819"/>
    </source>
</evidence>
<evidence type="ECO:0000256" key="2">
    <source>
        <dbReference type="ARBA" id="ARBA00012951"/>
    </source>
</evidence>
<evidence type="ECO:0000256" key="10">
    <source>
        <dbReference type="ARBA" id="ARBA00022967"/>
    </source>
</evidence>
<evidence type="ECO:0000256" key="11">
    <source>
        <dbReference type="ARBA" id="ARBA00022989"/>
    </source>
</evidence>
<dbReference type="Pfam" id="PF13442">
    <property type="entry name" value="Cytochrome_CBB3"/>
    <property type="match status" value="1"/>
</dbReference>
<dbReference type="PANTHER" id="PTHR33751">
    <property type="entry name" value="CBB3-TYPE CYTOCHROME C OXIDASE SUBUNIT FIXP"/>
    <property type="match status" value="1"/>
</dbReference>
<evidence type="ECO:0000313" key="18">
    <source>
        <dbReference type="EMBL" id="CAB4613227.1"/>
    </source>
</evidence>
<feature type="domain" description="Cytochrome c" evidence="16">
    <location>
        <begin position="49"/>
        <end position="139"/>
    </location>
</feature>
<dbReference type="EMBL" id="CAFAAK010000003">
    <property type="protein sequence ID" value="CAB4791625.1"/>
    <property type="molecule type" value="Genomic_DNA"/>
</dbReference>
<dbReference type="EC" id="7.1.1.8" evidence="2"/>
<comment type="subcellular location">
    <subcellularLocation>
        <location evidence="1">Cell membrane</location>
        <topology evidence="1">Multi-pass membrane protein</topology>
    </subcellularLocation>
</comment>
<keyword evidence="11 15" id="KW-1133">Transmembrane helix</keyword>
<dbReference type="Pfam" id="PF00034">
    <property type="entry name" value="Cytochrom_C"/>
    <property type="match status" value="1"/>
</dbReference>
<dbReference type="SUPFAM" id="SSF46626">
    <property type="entry name" value="Cytochrome c"/>
    <property type="match status" value="2"/>
</dbReference>
<dbReference type="EMBL" id="CAEZSO010000042">
    <property type="protein sequence ID" value="CAB4539025.1"/>
    <property type="molecule type" value="Genomic_DNA"/>
</dbReference>
<accession>A0A6J6BJR7</accession>
<dbReference type="GO" id="GO:0008121">
    <property type="term" value="F:quinol-cytochrome-c reductase activity"/>
    <property type="evidence" value="ECO:0007669"/>
    <property type="project" value="UniProtKB-EC"/>
</dbReference>
<evidence type="ECO:0000256" key="8">
    <source>
        <dbReference type="ARBA" id="ARBA00022723"/>
    </source>
</evidence>
<evidence type="ECO:0000313" key="19">
    <source>
        <dbReference type="EMBL" id="CAB4791625.1"/>
    </source>
</evidence>
<sequence length="275" mass="27976">MSSESPRRRRPTAALALVTVGLILMGGLYAAAGSLASPARAETSEASPALLEKGAVLYKEGCSSCHGLNLEGVPAESVGKGQAKQNGPSLLGVGAAAVDFQVSTGRMPVGATGQQVVAGRSSYNEEEVAALAAYVASFAPGPAIPSEEDLDTTDASLAEGGELFRTNCAQCHNFAAQGGALSNGTYAPAIDPSRPDHIWEAMLTGPQSMPVFNDTTINPDEKKAIIKYIQNINAAPSPGGAPLGNVGPVSEGLLMWTVGLGALIACSVWLGAKAK</sequence>
<keyword evidence="7 15" id="KW-0812">Transmembrane</keyword>
<evidence type="ECO:0000256" key="1">
    <source>
        <dbReference type="ARBA" id="ARBA00004651"/>
    </source>
</evidence>
<dbReference type="PROSITE" id="PS51007">
    <property type="entry name" value="CYTC"/>
    <property type="match status" value="2"/>
</dbReference>
<keyword evidence="5" id="KW-1003">Cell membrane</keyword>
<keyword evidence="8" id="KW-0479">Metal-binding</keyword>
<keyword evidence="10" id="KW-1278">Translocase</keyword>
<dbReference type="AlphaFoldDB" id="A0A6J6BJR7"/>
<dbReference type="GO" id="GO:0005506">
    <property type="term" value="F:iron ion binding"/>
    <property type="evidence" value="ECO:0007669"/>
    <property type="project" value="InterPro"/>
</dbReference>
<evidence type="ECO:0000256" key="12">
    <source>
        <dbReference type="ARBA" id="ARBA00023004"/>
    </source>
</evidence>
<evidence type="ECO:0000256" key="7">
    <source>
        <dbReference type="ARBA" id="ARBA00022692"/>
    </source>
</evidence>
<evidence type="ECO:0000259" key="16">
    <source>
        <dbReference type="PROSITE" id="PS51007"/>
    </source>
</evidence>
<dbReference type="Gene3D" id="1.10.760.10">
    <property type="entry name" value="Cytochrome c-like domain"/>
    <property type="match status" value="2"/>
</dbReference>
<keyword evidence="9" id="KW-0677">Repeat</keyword>
<dbReference type="PANTHER" id="PTHR33751:SF13">
    <property type="entry name" value="CYTOCHROME BC1 COMPLEX CYTOCHROME C SUBUNIT"/>
    <property type="match status" value="1"/>
</dbReference>
<evidence type="ECO:0000256" key="4">
    <source>
        <dbReference type="ARBA" id="ARBA00022448"/>
    </source>
</evidence>
<reference evidence="17" key="1">
    <citation type="submission" date="2020-05" db="EMBL/GenBank/DDBJ databases">
        <authorList>
            <person name="Chiriac C."/>
            <person name="Salcher M."/>
            <person name="Ghai R."/>
            <person name="Kavagutti S V."/>
        </authorList>
    </citation>
    <scope>NUCLEOTIDE SEQUENCE</scope>
</reference>
<evidence type="ECO:0000313" key="17">
    <source>
        <dbReference type="EMBL" id="CAB4539025.1"/>
    </source>
</evidence>
<evidence type="ECO:0000256" key="5">
    <source>
        <dbReference type="ARBA" id="ARBA00022475"/>
    </source>
</evidence>
<feature type="transmembrane region" description="Helical" evidence="15">
    <location>
        <begin position="253"/>
        <end position="272"/>
    </location>
</feature>
<dbReference type="InterPro" id="IPR050597">
    <property type="entry name" value="Cytochrome_c_Oxidase_Subunit"/>
</dbReference>
<keyword evidence="12" id="KW-0408">Iron</keyword>
<dbReference type="InterPro" id="IPR009152">
    <property type="entry name" value="bc1_cytC-su"/>
</dbReference>
<evidence type="ECO:0000256" key="6">
    <source>
        <dbReference type="ARBA" id="ARBA00022617"/>
    </source>
</evidence>
<dbReference type="EMBL" id="CAEZVF010000001">
    <property type="protein sequence ID" value="CAB4613227.1"/>
    <property type="molecule type" value="Genomic_DNA"/>
</dbReference>
<keyword evidence="13 15" id="KW-0472">Membrane</keyword>
<organism evidence="17">
    <name type="scientific">freshwater metagenome</name>
    <dbReference type="NCBI Taxonomy" id="449393"/>
    <lineage>
        <taxon>unclassified sequences</taxon>
        <taxon>metagenomes</taxon>
        <taxon>ecological metagenomes</taxon>
    </lineage>
</organism>
<evidence type="ECO:0000256" key="13">
    <source>
        <dbReference type="ARBA" id="ARBA00023136"/>
    </source>
</evidence>
<proteinExistence type="predicted"/>
<feature type="domain" description="Cytochrome c" evidence="16">
    <location>
        <begin position="155"/>
        <end position="233"/>
    </location>
</feature>